<keyword evidence="1" id="KW-1133">Transmembrane helix</keyword>
<dbReference type="Proteomes" id="UP000002428">
    <property type="component" value="Chromosome J"/>
</dbReference>
<dbReference type="KEGG" id="cgr:2889478"/>
<gene>
    <name evidence="2 3" type="ordered locus">CAGL0J05390g</name>
</gene>
<keyword evidence="4" id="KW-1185">Reference proteome</keyword>
<evidence type="ECO:0000313" key="2">
    <source>
        <dbReference type="CGD" id="CAL0133198"/>
    </source>
</evidence>
<accession>Q6FPA5</accession>
<feature type="transmembrane region" description="Helical" evidence="1">
    <location>
        <begin position="61"/>
        <end position="85"/>
    </location>
</feature>
<keyword evidence="1" id="KW-0812">Transmembrane</keyword>
<dbReference type="HOGENOM" id="CLU_2170746_0_0_1"/>
<organism evidence="3 4">
    <name type="scientific">Candida glabrata (strain ATCC 2001 / BCRC 20586 / JCM 3761 / NBRC 0622 / NRRL Y-65 / CBS 138)</name>
    <name type="common">Yeast</name>
    <name type="synonym">Nakaseomyces glabratus</name>
    <dbReference type="NCBI Taxonomy" id="284593"/>
    <lineage>
        <taxon>Eukaryota</taxon>
        <taxon>Fungi</taxon>
        <taxon>Dikarya</taxon>
        <taxon>Ascomycota</taxon>
        <taxon>Saccharomycotina</taxon>
        <taxon>Saccharomycetes</taxon>
        <taxon>Saccharomycetales</taxon>
        <taxon>Saccharomycetaceae</taxon>
        <taxon>Nakaseomyces</taxon>
    </lineage>
</organism>
<reference evidence="3 4" key="1">
    <citation type="journal article" date="2004" name="Nature">
        <title>Genome evolution in yeasts.</title>
        <authorList>
            <consortium name="Genolevures"/>
            <person name="Dujon B."/>
            <person name="Sherman D."/>
            <person name="Fischer G."/>
            <person name="Durrens P."/>
            <person name="Casaregola S."/>
            <person name="Lafontaine I."/>
            <person name="de Montigny J."/>
            <person name="Marck C."/>
            <person name="Neuveglise C."/>
            <person name="Talla E."/>
            <person name="Goffard N."/>
            <person name="Frangeul L."/>
            <person name="Aigle M."/>
            <person name="Anthouard V."/>
            <person name="Babour A."/>
            <person name="Barbe V."/>
            <person name="Barnay S."/>
            <person name="Blanchin S."/>
            <person name="Beckerich J.M."/>
            <person name="Beyne E."/>
            <person name="Bleykasten C."/>
            <person name="Boisrame A."/>
            <person name="Boyer J."/>
            <person name="Cattolico L."/>
            <person name="Confanioleri F."/>
            <person name="de Daruvar A."/>
            <person name="Despons L."/>
            <person name="Fabre E."/>
            <person name="Fairhead C."/>
            <person name="Ferry-Dumazet H."/>
            <person name="Groppi A."/>
            <person name="Hantraye F."/>
            <person name="Hennequin C."/>
            <person name="Jauniaux N."/>
            <person name="Joyet P."/>
            <person name="Kachouri R."/>
            <person name="Kerrest A."/>
            <person name="Koszul R."/>
            <person name="Lemaire M."/>
            <person name="Lesur I."/>
            <person name="Ma L."/>
            <person name="Muller H."/>
            <person name="Nicaud J.M."/>
            <person name="Nikolski M."/>
            <person name="Oztas S."/>
            <person name="Ozier-Kalogeropoulos O."/>
            <person name="Pellenz S."/>
            <person name="Potier S."/>
            <person name="Richard G.F."/>
            <person name="Straub M.L."/>
            <person name="Suleau A."/>
            <person name="Swennene D."/>
            <person name="Tekaia F."/>
            <person name="Wesolowski-Louvel M."/>
            <person name="Westhof E."/>
            <person name="Wirth B."/>
            <person name="Zeniou-Meyer M."/>
            <person name="Zivanovic I."/>
            <person name="Bolotin-Fukuhara M."/>
            <person name="Thierry A."/>
            <person name="Bouchier C."/>
            <person name="Caudron B."/>
            <person name="Scarpelli C."/>
            <person name="Gaillardin C."/>
            <person name="Weissenbach J."/>
            <person name="Wincker P."/>
            <person name="Souciet J.L."/>
        </authorList>
    </citation>
    <scope>NUCLEOTIDE SEQUENCE [LARGE SCALE GENOMIC DNA]</scope>
    <source>
        <strain evidence="4">ATCC 2001 / BCRC 20586 / JCM 3761 / NBRC 0622 / NRRL Y-65 / CBS 138</strain>
    </source>
</reference>
<name>Q6FPA5_CANGA</name>
<protein>
    <submittedName>
        <fullName evidence="3">Uncharacterized protein</fullName>
    </submittedName>
</protein>
<dbReference type="RefSeq" id="XP_447939.1">
    <property type="nucleotide sequence ID" value="XM_447939.1"/>
</dbReference>
<proteinExistence type="predicted"/>
<dbReference type="EMBL" id="CR380956">
    <property type="protein sequence ID" value="CAG60890.1"/>
    <property type="molecule type" value="Genomic_DNA"/>
</dbReference>
<dbReference type="InParanoid" id="Q6FPA5"/>
<evidence type="ECO:0000256" key="1">
    <source>
        <dbReference type="SAM" id="Phobius"/>
    </source>
</evidence>
<dbReference type="AlphaFoldDB" id="Q6FPA5"/>
<dbReference type="VEuPathDB" id="FungiDB:CAGL0J05390g"/>
<keyword evidence="1" id="KW-0472">Membrane</keyword>
<evidence type="ECO:0000313" key="3">
    <source>
        <dbReference type="EMBL" id="CAG60890.1"/>
    </source>
</evidence>
<dbReference type="CGD" id="CAL0133198">
    <property type="gene designation" value="CAGL0J05390g"/>
</dbReference>
<feature type="transmembrane region" description="Helical" evidence="1">
    <location>
        <begin position="12"/>
        <end position="30"/>
    </location>
</feature>
<evidence type="ECO:0000313" key="4">
    <source>
        <dbReference type="Proteomes" id="UP000002428"/>
    </source>
</evidence>
<sequence length="110" mass="12760">MKNYIKSRINCSLFYNHLLLCVFGDFVLNIEISMGSYTHFEVLNPMLSVTPSVQVIYFQKFRFLLVFLFLFEVMRMLGTASVLLVERLLENLPMDLMDGGALNPHAPYMK</sequence>